<accession>A0A5C8IU22</accession>
<evidence type="ECO:0000259" key="1">
    <source>
        <dbReference type="Pfam" id="PF00156"/>
    </source>
</evidence>
<dbReference type="PANTHER" id="PTHR11608">
    <property type="entry name" value="BIFUNCTIONAL PROTEIN PYRR"/>
    <property type="match status" value="1"/>
</dbReference>
<dbReference type="RefSeq" id="WP_147923987.1">
    <property type="nucleotide sequence ID" value="NZ_VRTY01000139.1"/>
</dbReference>
<dbReference type="InterPro" id="IPR050137">
    <property type="entry name" value="PyrR_bifunctional"/>
</dbReference>
<dbReference type="CDD" id="cd06223">
    <property type="entry name" value="PRTases_typeI"/>
    <property type="match status" value="1"/>
</dbReference>
<proteinExistence type="predicted"/>
<protein>
    <submittedName>
        <fullName evidence="2">Phosphoribosyltransferase</fullName>
    </submittedName>
</protein>
<dbReference type="Proteomes" id="UP000321926">
    <property type="component" value="Unassembled WGS sequence"/>
</dbReference>
<dbReference type="AlphaFoldDB" id="A0A5C8IU22"/>
<dbReference type="Pfam" id="PF00156">
    <property type="entry name" value="Pribosyltran"/>
    <property type="match status" value="1"/>
</dbReference>
<keyword evidence="3" id="KW-1185">Reference proteome</keyword>
<reference evidence="2 3" key="1">
    <citation type="submission" date="2019-08" db="EMBL/GenBank/DDBJ databases">
        <authorList>
            <person name="Shi S."/>
        </authorList>
    </citation>
    <scope>NUCLEOTIDE SEQUENCE [LARGE SCALE GENOMIC DNA]</scope>
    <source>
        <strain evidence="2 3">GY10130</strain>
    </source>
</reference>
<evidence type="ECO:0000313" key="2">
    <source>
        <dbReference type="EMBL" id="TXK24750.1"/>
    </source>
</evidence>
<dbReference type="InterPro" id="IPR029057">
    <property type="entry name" value="PRTase-like"/>
</dbReference>
<gene>
    <name evidence="2" type="ORF">FVR03_22265</name>
</gene>
<dbReference type="SUPFAM" id="SSF53271">
    <property type="entry name" value="PRTase-like"/>
    <property type="match status" value="1"/>
</dbReference>
<name>A0A5C8IU22_9BACT</name>
<comment type="caution">
    <text evidence="2">The sequence shown here is derived from an EMBL/GenBank/DDBJ whole genome shotgun (WGS) entry which is preliminary data.</text>
</comment>
<keyword evidence="2" id="KW-0808">Transferase</keyword>
<feature type="domain" description="Phosphoribosyltransferase" evidence="1">
    <location>
        <begin position="6"/>
        <end position="145"/>
    </location>
</feature>
<keyword evidence="2" id="KW-0328">Glycosyltransferase</keyword>
<evidence type="ECO:0000313" key="3">
    <source>
        <dbReference type="Proteomes" id="UP000321926"/>
    </source>
</evidence>
<sequence length="169" mass="19057">MTHPQQNQILNKSQIEQKIIRMAYEIYEQNFEEQELVLAGIDQTGYTLAEMLTRELQKISPITVTLIRAIIDKSAPADTPVQLKPETVDLKDKAIVLVDDVLNTGRILTYALAAFLQYNPRKIEIATLVNRSHTLFPVAATYTGYSLATTLRNHISVVLQEDEVAAYLI</sequence>
<dbReference type="Gene3D" id="3.40.50.2020">
    <property type="match status" value="1"/>
</dbReference>
<dbReference type="PANTHER" id="PTHR11608:SF0">
    <property type="entry name" value="BIFUNCTIONAL PROTEIN PYRR"/>
    <property type="match status" value="1"/>
</dbReference>
<dbReference type="EMBL" id="VRTY01000139">
    <property type="protein sequence ID" value="TXK24750.1"/>
    <property type="molecule type" value="Genomic_DNA"/>
</dbReference>
<dbReference type="GO" id="GO:0016757">
    <property type="term" value="F:glycosyltransferase activity"/>
    <property type="evidence" value="ECO:0007669"/>
    <property type="project" value="UniProtKB-KW"/>
</dbReference>
<dbReference type="InterPro" id="IPR000836">
    <property type="entry name" value="PRTase_dom"/>
</dbReference>
<organism evidence="2 3">
    <name type="scientific">Pontibacter qinzhouensis</name>
    <dbReference type="NCBI Taxonomy" id="2603253"/>
    <lineage>
        <taxon>Bacteria</taxon>
        <taxon>Pseudomonadati</taxon>
        <taxon>Bacteroidota</taxon>
        <taxon>Cytophagia</taxon>
        <taxon>Cytophagales</taxon>
        <taxon>Hymenobacteraceae</taxon>
        <taxon>Pontibacter</taxon>
    </lineage>
</organism>
<dbReference type="OrthoDB" id="664757at2"/>